<dbReference type="EMBL" id="JAVRRL010000019">
    <property type="protein sequence ID" value="KAK5114150.1"/>
    <property type="molecule type" value="Genomic_DNA"/>
</dbReference>
<dbReference type="Gene3D" id="3.90.660.10">
    <property type="match status" value="1"/>
</dbReference>
<proteinExistence type="predicted"/>
<evidence type="ECO:0000313" key="3">
    <source>
        <dbReference type="Proteomes" id="UP001310890"/>
    </source>
</evidence>
<dbReference type="GO" id="GO:0016491">
    <property type="term" value="F:oxidoreductase activity"/>
    <property type="evidence" value="ECO:0007669"/>
    <property type="project" value="InterPro"/>
</dbReference>
<evidence type="ECO:0000259" key="1">
    <source>
        <dbReference type="Pfam" id="PF01593"/>
    </source>
</evidence>
<organism evidence="2 3">
    <name type="scientific">Meristemomyces frigidus</name>
    <dbReference type="NCBI Taxonomy" id="1508187"/>
    <lineage>
        <taxon>Eukaryota</taxon>
        <taxon>Fungi</taxon>
        <taxon>Dikarya</taxon>
        <taxon>Ascomycota</taxon>
        <taxon>Pezizomycotina</taxon>
        <taxon>Dothideomycetes</taxon>
        <taxon>Dothideomycetidae</taxon>
        <taxon>Mycosphaerellales</taxon>
        <taxon>Teratosphaeriaceae</taxon>
        <taxon>Meristemomyces</taxon>
    </lineage>
</organism>
<reference evidence="2" key="1">
    <citation type="submission" date="2023-08" db="EMBL/GenBank/DDBJ databases">
        <title>Black Yeasts Isolated from many extreme environments.</title>
        <authorList>
            <person name="Coleine C."/>
            <person name="Stajich J.E."/>
            <person name="Selbmann L."/>
        </authorList>
    </citation>
    <scope>NUCLEOTIDE SEQUENCE</scope>
    <source>
        <strain evidence="2">CCFEE 5401</strain>
    </source>
</reference>
<evidence type="ECO:0000313" key="2">
    <source>
        <dbReference type="EMBL" id="KAK5114150.1"/>
    </source>
</evidence>
<sequence>MLRTCHWPFTSNPITNPSQAILSCFVSCANAAHIETLSNSAAGGIIHRTLTSWFGVETPAPKAVHVTRWAQDELSRGSYSHMVTGISDVAHREEFQKPVLNRFGGLLRFAGEHTSRSHFATVHGALLSGWREADDILGKMGGEM</sequence>
<comment type="caution">
    <text evidence="2">The sequence shown here is derived from an EMBL/GenBank/DDBJ whole genome shotgun (WGS) entry which is preliminary data.</text>
</comment>
<dbReference type="PANTHER" id="PTHR10742:SF410">
    <property type="entry name" value="LYSINE-SPECIFIC HISTONE DEMETHYLASE 2"/>
    <property type="match status" value="1"/>
</dbReference>
<dbReference type="InterPro" id="IPR002937">
    <property type="entry name" value="Amino_oxidase"/>
</dbReference>
<dbReference type="Pfam" id="PF01593">
    <property type="entry name" value="Amino_oxidase"/>
    <property type="match status" value="1"/>
</dbReference>
<name>A0AAN7TLU9_9PEZI</name>
<dbReference type="PROSITE" id="PS51257">
    <property type="entry name" value="PROKAR_LIPOPROTEIN"/>
    <property type="match status" value="1"/>
</dbReference>
<protein>
    <recommendedName>
        <fullName evidence="1">Amine oxidase domain-containing protein</fullName>
    </recommendedName>
</protein>
<dbReference type="Gene3D" id="3.50.50.60">
    <property type="entry name" value="FAD/NAD(P)-binding domain"/>
    <property type="match status" value="1"/>
</dbReference>
<gene>
    <name evidence="2" type="ORF">LTR62_002720</name>
</gene>
<feature type="domain" description="Amine oxidase" evidence="1">
    <location>
        <begin position="15"/>
        <end position="137"/>
    </location>
</feature>
<accession>A0AAN7TLU9</accession>
<dbReference type="AlphaFoldDB" id="A0AAN7TLU9"/>
<dbReference type="PANTHER" id="PTHR10742">
    <property type="entry name" value="FLAVIN MONOAMINE OXIDASE"/>
    <property type="match status" value="1"/>
</dbReference>
<dbReference type="SUPFAM" id="SSF51905">
    <property type="entry name" value="FAD/NAD(P)-binding domain"/>
    <property type="match status" value="1"/>
</dbReference>
<dbReference type="Proteomes" id="UP001310890">
    <property type="component" value="Unassembled WGS sequence"/>
</dbReference>
<dbReference type="InterPro" id="IPR036188">
    <property type="entry name" value="FAD/NAD-bd_sf"/>
</dbReference>
<dbReference type="InterPro" id="IPR050281">
    <property type="entry name" value="Flavin_monoamine_oxidase"/>
</dbReference>
<dbReference type="SUPFAM" id="SSF54373">
    <property type="entry name" value="FAD-linked reductases, C-terminal domain"/>
    <property type="match status" value="1"/>
</dbReference>